<reference evidence="3" key="1">
    <citation type="submission" date="2023-07" db="EMBL/GenBank/DDBJ databases">
        <authorList>
            <consortium name="AG Swart"/>
            <person name="Singh M."/>
            <person name="Singh A."/>
            <person name="Seah K."/>
            <person name="Emmerich C."/>
        </authorList>
    </citation>
    <scope>NUCLEOTIDE SEQUENCE</scope>
    <source>
        <strain evidence="3">DP1</strain>
    </source>
</reference>
<evidence type="ECO:0000259" key="2">
    <source>
        <dbReference type="Pfam" id="PF09758"/>
    </source>
</evidence>
<accession>A0AAD1Y316</accession>
<dbReference type="PANTHER" id="PTHR21481:SF0">
    <property type="entry name" value="PROTEIN CLEC16A"/>
    <property type="match status" value="1"/>
</dbReference>
<dbReference type="Proteomes" id="UP001295684">
    <property type="component" value="Unassembled WGS sequence"/>
</dbReference>
<comment type="caution">
    <text evidence="3">The sequence shown here is derived from an EMBL/GenBank/DDBJ whole genome shotgun (WGS) entry which is preliminary data.</text>
</comment>
<dbReference type="GO" id="GO:1901096">
    <property type="term" value="P:regulation of autophagosome maturation"/>
    <property type="evidence" value="ECO:0007669"/>
    <property type="project" value="TreeGrafter"/>
</dbReference>
<evidence type="ECO:0000256" key="1">
    <source>
        <dbReference type="ARBA" id="ARBA00023006"/>
    </source>
</evidence>
<sequence>MEKSNFSNKNFRKLISDIEEIVDQELTASQIEKGVESIRHLSEFLIYSKKKKLTYFEFFVENRVLDTFSAILDKCNININIQLIQTMSILIQNIEDEQNSFYLFSNPFLNKLISFNFDLSENNELVDYYISFLKMLSNNLNDVSIQFFYSKSQDFSLYGAATSLYNHSEPLVRTGARTITLNIYRNCEEKMLNCLLSLPYASYFPNISAQLMRYWKRIDKSLMQEVEFDDLRDELEDINDLLMYFQDIFDQKIPKLTKALANSLLYYAYFPCLIGSIGNYKKGPEISSYSAVIFFLCQTYNYIKEPSFINTLSVVVFMPNIPQQFLKLVAGSVKIPLSYRETYTRRLVSTNLYNYAEESLSIVSLLDKMINSTHSFLDIATDEYFQLREEEGRGDESIMDDPIELKRKSIEFVSKCLKENELKKIVKYHTQLSIALGKPIGMLEKEKQFDYVSITDFTEDILDSMYNNSYDKFIVRNKNEINESSQSLINFLNSKDDSLILLLNSLLYIYMNSKAVDPCVLYHSRLYPIGKISDKNPEEHSCESEESKGFVGENENFKDQNDFLDPQIHQRMKTYNEHILMTYDEPQYDQEIMCKILNLVCTDPPFRQVTFRFLIMVSYYLTYHKDLNICLHREEYEKLIYAYRQSIRSITHLYADFQVSQAFLEIFEYEYKNFSLCDDDKFKRIVRNPWIIIPIYDEKNQKNLPDILKTSDSKVQQIKDQIQRFLTLGHLLNKLNSEKLVLIFKDYPFKFEGRDVYSWEIGDVIIIDEDKTLVLCNIIEGKSALTRYIVLDPEFFILAEPNFDDGPYKTVKVCMKYSLKNIKVEQDPKKSSKMQVGVYEYDHDGDCKHSYFTLTFENSVNMGASKKTIENNQRQQAEFIDTQVYSFFDFCLDTIGEETQTG</sequence>
<proteinExistence type="predicted"/>
<protein>
    <recommendedName>
        <fullName evidence="2">FPL domain-containing protein</fullName>
    </recommendedName>
</protein>
<dbReference type="GO" id="GO:0007034">
    <property type="term" value="P:vacuolar transport"/>
    <property type="evidence" value="ECO:0007669"/>
    <property type="project" value="TreeGrafter"/>
</dbReference>
<name>A0AAD1Y316_EUPCR</name>
<dbReference type="GO" id="GO:0016197">
    <property type="term" value="P:endosomal transport"/>
    <property type="evidence" value="ECO:0007669"/>
    <property type="project" value="TreeGrafter"/>
</dbReference>
<dbReference type="GO" id="GO:0006914">
    <property type="term" value="P:autophagy"/>
    <property type="evidence" value="ECO:0007669"/>
    <property type="project" value="UniProtKB-KW"/>
</dbReference>
<dbReference type="Pfam" id="PF09758">
    <property type="entry name" value="FPL"/>
    <property type="match status" value="1"/>
</dbReference>
<dbReference type="AlphaFoldDB" id="A0AAD1Y316"/>
<dbReference type="EMBL" id="CAMPGE010025948">
    <property type="protein sequence ID" value="CAI2383654.1"/>
    <property type="molecule type" value="Genomic_DNA"/>
</dbReference>
<keyword evidence="4" id="KW-1185">Reference proteome</keyword>
<dbReference type="GO" id="GO:0005794">
    <property type="term" value="C:Golgi apparatus"/>
    <property type="evidence" value="ECO:0007669"/>
    <property type="project" value="TreeGrafter"/>
</dbReference>
<evidence type="ECO:0000313" key="4">
    <source>
        <dbReference type="Proteomes" id="UP001295684"/>
    </source>
</evidence>
<organism evidence="3 4">
    <name type="scientific">Euplotes crassus</name>
    <dbReference type="NCBI Taxonomy" id="5936"/>
    <lineage>
        <taxon>Eukaryota</taxon>
        <taxon>Sar</taxon>
        <taxon>Alveolata</taxon>
        <taxon>Ciliophora</taxon>
        <taxon>Intramacronucleata</taxon>
        <taxon>Spirotrichea</taxon>
        <taxon>Hypotrichia</taxon>
        <taxon>Euplotida</taxon>
        <taxon>Euplotidae</taxon>
        <taxon>Moneuplotes</taxon>
    </lineage>
</organism>
<keyword evidence="1" id="KW-0072">Autophagy</keyword>
<feature type="domain" description="FPL" evidence="2">
    <location>
        <begin position="38"/>
        <end position="184"/>
    </location>
</feature>
<dbReference type="PANTHER" id="PTHR21481">
    <property type="entry name" value="PROTEIN CLEC16A"/>
    <property type="match status" value="1"/>
</dbReference>
<dbReference type="InterPro" id="IPR039272">
    <property type="entry name" value="CLEC16A/TT9"/>
</dbReference>
<dbReference type="GO" id="GO:0005770">
    <property type="term" value="C:late endosome"/>
    <property type="evidence" value="ECO:0007669"/>
    <property type="project" value="TreeGrafter"/>
</dbReference>
<evidence type="ECO:0000313" key="3">
    <source>
        <dbReference type="EMBL" id="CAI2383654.1"/>
    </source>
</evidence>
<gene>
    <name evidence="3" type="ORF">ECRASSUSDP1_LOCUS25161</name>
</gene>
<dbReference type="InterPro" id="IPR019155">
    <property type="entry name" value="CLEC16A/TT9_N"/>
</dbReference>